<evidence type="ECO:0000313" key="2">
    <source>
        <dbReference type="Proteomes" id="UP000651852"/>
    </source>
</evidence>
<organism evidence="1 2">
    <name type="scientific">Pseudomonas folii</name>
    <dbReference type="NCBI Taxonomy" id="2762593"/>
    <lineage>
        <taxon>Bacteria</taxon>
        <taxon>Pseudomonadati</taxon>
        <taxon>Pseudomonadota</taxon>
        <taxon>Gammaproteobacteria</taxon>
        <taxon>Pseudomonadales</taxon>
        <taxon>Pseudomonadaceae</taxon>
        <taxon>Pseudomonas</taxon>
    </lineage>
</organism>
<dbReference type="EMBL" id="JACONW010000038">
    <property type="protein sequence ID" value="MBC3950183.1"/>
    <property type="molecule type" value="Genomic_DNA"/>
</dbReference>
<keyword evidence="2" id="KW-1185">Reference proteome</keyword>
<evidence type="ECO:0008006" key="3">
    <source>
        <dbReference type="Google" id="ProtNLM"/>
    </source>
</evidence>
<comment type="caution">
    <text evidence="1">The sequence shown here is derived from an EMBL/GenBank/DDBJ whole genome shotgun (WGS) entry which is preliminary data.</text>
</comment>
<evidence type="ECO:0000313" key="1">
    <source>
        <dbReference type="EMBL" id="MBC3950183.1"/>
    </source>
</evidence>
<dbReference type="Proteomes" id="UP000651852">
    <property type="component" value="Unassembled WGS sequence"/>
</dbReference>
<proteinExistence type="predicted"/>
<name>A0ABR7AZ30_9PSED</name>
<dbReference type="RefSeq" id="WP_187521359.1">
    <property type="nucleotide sequence ID" value="NZ_JACONW010000038.1"/>
</dbReference>
<gene>
    <name evidence="1" type="ORF">H8S59_10435</name>
</gene>
<accession>A0ABR7AZ30</accession>
<reference evidence="1 2" key="1">
    <citation type="submission" date="2020-08" db="EMBL/GenBank/DDBJ databases">
        <title>Putative novel bacterial strains isolated from necrotic wheat leaf tissues caused by Xanthomonas translucens.</title>
        <authorList>
            <person name="Tambong J.T."/>
        </authorList>
    </citation>
    <scope>NUCLEOTIDE SEQUENCE [LARGE SCALE GENOMIC DNA]</scope>
    <source>
        <strain evidence="1 2">DOAB 1069</strain>
    </source>
</reference>
<sequence>MKDDHFQTSPLPSNNGYTWTLATRLGDMIAEVEKRYGQRDQSWTVLGIEFSPNGPQIWYPGNRKHVAIQLAPNALQDTVLACYQLAHESVHLLSPAGGRGAPVIEEGLATVFSEDYVQQVFFRKGLTNMSSYSEAATLVRDLLSIAPDAISRLRSIEPAFTKMTNATFIEAELEAPESLVTQLLSQFCR</sequence>
<protein>
    <recommendedName>
        <fullName evidence="3">IrrE N-terminal-like domain-containing protein</fullName>
    </recommendedName>
</protein>